<keyword evidence="3" id="KW-1185">Reference proteome</keyword>
<name>A0ABS7JMQ2_9HELI</name>
<accession>A0ABS7JMQ2</accession>
<evidence type="ECO:0000313" key="3">
    <source>
        <dbReference type="Proteomes" id="UP000700059"/>
    </source>
</evidence>
<gene>
    <name evidence="2" type="ORF">K4G57_04195</name>
</gene>
<evidence type="ECO:0000256" key="1">
    <source>
        <dbReference type="SAM" id="MobiDB-lite"/>
    </source>
</evidence>
<dbReference type="EMBL" id="JAIGYQ010000004">
    <property type="protein sequence ID" value="MBX7490667.1"/>
    <property type="molecule type" value="Genomic_DNA"/>
</dbReference>
<dbReference type="RefSeq" id="WP_221531833.1">
    <property type="nucleotide sequence ID" value="NZ_JAIGYP010000004.1"/>
</dbReference>
<evidence type="ECO:0000313" key="2">
    <source>
        <dbReference type="EMBL" id="MBX7490667.1"/>
    </source>
</evidence>
<sequence length="69" mass="7183">MISGIDSSAVALSGNLNTLKKAMDSEETLMSSLLSGMEGAQANLQTQAQTPSQPTQTPNQSTNLLDIMA</sequence>
<feature type="compositionally biased region" description="Low complexity" evidence="1">
    <location>
        <begin position="45"/>
        <end position="63"/>
    </location>
</feature>
<comment type="caution">
    <text evidence="2">The sequence shown here is derived from an EMBL/GenBank/DDBJ whole genome shotgun (WGS) entry which is preliminary data.</text>
</comment>
<organism evidence="2 3">
    <name type="scientific">Helicobacter turcicus</name>
    <dbReference type="NCBI Taxonomy" id="2867412"/>
    <lineage>
        <taxon>Bacteria</taxon>
        <taxon>Pseudomonadati</taxon>
        <taxon>Campylobacterota</taxon>
        <taxon>Epsilonproteobacteria</taxon>
        <taxon>Campylobacterales</taxon>
        <taxon>Helicobacteraceae</taxon>
        <taxon>Helicobacter</taxon>
    </lineage>
</organism>
<evidence type="ECO:0008006" key="4">
    <source>
        <dbReference type="Google" id="ProtNLM"/>
    </source>
</evidence>
<protein>
    <recommendedName>
        <fullName evidence="4">Motility protein</fullName>
    </recommendedName>
</protein>
<proteinExistence type="predicted"/>
<reference evidence="2 3" key="1">
    <citation type="submission" date="2021-08" db="EMBL/GenBank/DDBJ databases">
        <title>Helicobacter spp. isolated from feces of Anatolian Ground Squirrel (Spermophilus xanthoprymnus) in Turkey.</title>
        <authorList>
            <person name="Aydin F."/>
            <person name="Abay S."/>
            <person name="Kayman T."/>
            <person name="Karakaya E."/>
            <person name="Saticioglu I.B."/>
        </authorList>
    </citation>
    <scope>NUCLEOTIDE SEQUENCE [LARGE SCALE GENOMIC DNA]</scope>
    <source>
        <strain evidence="2 3">Faydin-H70</strain>
    </source>
</reference>
<dbReference type="Proteomes" id="UP000700059">
    <property type="component" value="Unassembled WGS sequence"/>
</dbReference>
<feature type="region of interest" description="Disordered" evidence="1">
    <location>
        <begin position="34"/>
        <end position="69"/>
    </location>
</feature>